<evidence type="ECO:0000259" key="10">
    <source>
        <dbReference type="Pfam" id="PF02602"/>
    </source>
</evidence>
<evidence type="ECO:0000313" key="12">
    <source>
        <dbReference type="Proteomes" id="UP000031197"/>
    </source>
</evidence>
<evidence type="ECO:0000256" key="4">
    <source>
        <dbReference type="ARBA" id="ARBA00023239"/>
    </source>
</evidence>
<accession>A0A0B3Y5B1</accession>
<evidence type="ECO:0000256" key="2">
    <source>
        <dbReference type="ARBA" id="ARBA00008133"/>
    </source>
</evidence>
<dbReference type="EMBL" id="JWLW01000019">
    <property type="protein sequence ID" value="KHT51398.1"/>
    <property type="molecule type" value="Genomic_DNA"/>
</dbReference>
<dbReference type="Gene3D" id="3.40.50.10090">
    <property type="match status" value="2"/>
</dbReference>
<reference evidence="11 12" key="1">
    <citation type="submission" date="2014-12" db="EMBL/GenBank/DDBJ databases">
        <title>Genome sequencing of Alteromonas marina AD001.</title>
        <authorList>
            <person name="Adrian T.G.S."/>
            <person name="Chan K.G."/>
        </authorList>
    </citation>
    <scope>NUCLEOTIDE SEQUENCE [LARGE SCALE GENOMIC DNA]</scope>
    <source>
        <strain evidence="11 12">AD001</strain>
    </source>
</reference>
<dbReference type="InterPro" id="IPR036108">
    <property type="entry name" value="4pyrrol_syn_uPrphyn_synt_sf"/>
</dbReference>
<feature type="domain" description="Tetrapyrrole biosynthesis uroporphyrinogen III synthase" evidence="10">
    <location>
        <begin position="15"/>
        <end position="235"/>
    </location>
</feature>
<dbReference type="AlphaFoldDB" id="A0A0B3Y5B1"/>
<organism evidence="11 12">
    <name type="scientific">Alteromonas marina</name>
    <dbReference type="NCBI Taxonomy" id="203795"/>
    <lineage>
        <taxon>Bacteria</taxon>
        <taxon>Pseudomonadati</taxon>
        <taxon>Pseudomonadota</taxon>
        <taxon>Gammaproteobacteria</taxon>
        <taxon>Alteromonadales</taxon>
        <taxon>Alteromonadaceae</taxon>
        <taxon>Alteromonas/Salinimonas group</taxon>
        <taxon>Alteromonas</taxon>
    </lineage>
</organism>
<comment type="pathway">
    <text evidence="1 9">Porphyrin-containing compound metabolism; protoporphyrin-IX biosynthesis; coproporphyrinogen-III from 5-aminolevulinate: step 3/4.</text>
</comment>
<evidence type="ECO:0000313" key="11">
    <source>
        <dbReference type="EMBL" id="KHT51398.1"/>
    </source>
</evidence>
<dbReference type="GO" id="GO:0006782">
    <property type="term" value="P:protoporphyrinogen IX biosynthetic process"/>
    <property type="evidence" value="ECO:0007669"/>
    <property type="project" value="UniProtKB-UniRule"/>
</dbReference>
<sequence length="243" mass="26212">MLLFTRPLPKLKASASAFEQAGINAVGVATSDIIKISSEQKAAADYLASNSVNAIIVTSVYAVEPVISGLRESASPLPLIVAVGDATARKLQAGLEALPSVQIVTPKNHTSEGILAMHQLNEANCQHVVIIKGEGGRDAIAKGLDEKGTLVNSFCVYKREQLVRPIYTKRWKMGEVSGIIATSEAMALQLIEQFGHALLTFKWLTVSDRIALTLNSKGVKEVAVCQRATDQALIAWVKDNWEY</sequence>
<dbReference type="RefSeq" id="WP_039221146.1">
    <property type="nucleotide sequence ID" value="NZ_JWLW01000019.1"/>
</dbReference>
<dbReference type="Proteomes" id="UP000031197">
    <property type="component" value="Unassembled WGS sequence"/>
</dbReference>
<evidence type="ECO:0000256" key="5">
    <source>
        <dbReference type="ARBA" id="ARBA00023244"/>
    </source>
</evidence>
<evidence type="ECO:0000256" key="3">
    <source>
        <dbReference type="ARBA" id="ARBA00013109"/>
    </source>
</evidence>
<comment type="similarity">
    <text evidence="2 9">Belongs to the uroporphyrinogen-III synthase family.</text>
</comment>
<keyword evidence="5 9" id="KW-0627">Porphyrin biosynthesis</keyword>
<comment type="function">
    <text evidence="6 9">Catalyzes cyclization of the linear tetrapyrrole, hydroxymethylbilane, to the macrocyclic uroporphyrinogen III.</text>
</comment>
<dbReference type="InterPro" id="IPR039793">
    <property type="entry name" value="UROS/Hem4"/>
</dbReference>
<proteinExistence type="inferred from homology"/>
<evidence type="ECO:0000256" key="1">
    <source>
        <dbReference type="ARBA" id="ARBA00004772"/>
    </source>
</evidence>
<evidence type="ECO:0000256" key="6">
    <source>
        <dbReference type="ARBA" id="ARBA00037589"/>
    </source>
</evidence>
<dbReference type="InterPro" id="IPR003754">
    <property type="entry name" value="4pyrrol_synth_uPrphyn_synth"/>
</dbReference>
<comment type="caution">
    <text evidence="11">The sequence shown here is derived from an EMBL/GenBank/DDBJ whole genome shotgun (WGS) entry which is preliminary data.</text>
</comment>
<comment type="catalytic activity">
    <reaction evidence="8 9">
        <text>hydroxymethylbilane = uroporphyrinogen III + H2O</text>
        <dbReference type="Rhea" id="RHEA:18965"/>
        <dbReference type="ChEBI" id="CHEBI:15377"/>
        <dbReference type="ChEBI" id="CHEBI:57308"/>
        <dbReference type="ChEBI" id="CHEBI:57845"/>
        <dbReference type="EC" id="4.2.1.75"/>
    </reaction>
</comment>
<dbReference type="UniPathway" id="UPA00251">
    <property type="reaction ID" value="UER00320"/>
</dbReference>
<dbReference type="CDD" id="cd06578">
    <property type="entry name" value="HemD"/>
    <property type="match status" value="1"/>
</dbReference>
<evidence type="ECO:0000256" key="8">
    <source>
        <dbReference type="ARBA" id="ARBA00048617"/>
    </source>
</evidence>
<dbReference type="SUPFAM" id="SSF69618">
    <property type="entry name" value="HemD-like"/>
    <property type="match status" value="1"/>
</dbReference>
<dbReference type="OrthoDB" id="9787650at2"/>
<dbReference type="EC" id="4.2.1.75" evidence="3 9"/>
<dbReference type="PANTHER" id="PTHR38042">
    <property type="entry name" value="UROPORPHYRINOGEN-III SYNTHASE, CHLOROPLASTIC"/>
    <property type="match status" value="1"/>
</dbReference>
<gene>
    <name evidence="11" type="ORF">RJ41_12140</name>
</gene>
<keyword evidence="4 9" id="KW-0456">Lyase</keyword>
<dbReference type="GO" id="GO:0004852">
    <property type="term" value="F:uroporphyrinogen-III synthase activity"/>
    <property type="evidence" value="ECO:0007669"/>
    <property type="project" value="UniProtKB-UniRule"/>
</dbReference>
<keyword evidence="12" id="KW-1185">Reference proteome</keyword>
<dbReference type="GO" id="GO:0006780">
    <property type="term" value="P:uroporphyrinogen III biosynthetic process"/>
    <property type="evidence" value="ECO:0007669"/>
    <property type="project" value="UniProtKB-UniRule"/>
</dbReference>
<evidence type="ECO:0000256" key="7">
    <source>
        <dbReference type="ARBA" id="ARBA00040167"/>
    </source>
</evidence>
<evidence type="ECO:0000256" key="9">
    <source>
        <dbReference type="RuleBase" id="RU366031"/>
    </source>
</evidence>
<name>A0A0B3Y5B1_9ALTE</name>
<dbReference type="PANTHER" id="PTHR38042:SF1">
    <property type="entry name" value="UROPORPHYRINOGEN-III SYNTHASE, CHLOROPLASTIC"/>
    <property type="match status" value="1"/>
</dbReference>
<dbReference type="Pfam" id="PF02602">
    <property type="entry name" value="HEM4"/>
    <property type="match status" value="1"/>
</dbReference>
<protein>
    <recommendedName>
        <fullName evidence="7 9">Uroporphyrinogen-III synthase</fullName>
        <ecNumber evidence="3 9">4.2.1.75</ecNumber>
    </recommendedName>
</protein>